<feature type="domain" description="Rhamnogalacturonase A/B/Epimerase-like pectate lyase" evidence="4">
    <location>
        <begin position="58"/>
        <end position="113"/>
    </location>
</feature>
<gene>
    <name evidence="5" type="ORF">GCU56_15870</name>
</gene>
<dbReference type="InterPro" id="IPR006311">
    <property type="entry name" value="TAT_signal"/>
</dbReference>
<dbReference type="PANTHER" id="PTHR31375">
    <property type="match status" value="1"/>
</dbReference>
<evidence type="ECO:0000256" key="1">
    <source>
        <dbReference type="ARBA" id="ARBA00004613"/>
    </source>
</evidence>
<comment type="subcellular location">
    <subcellularLocation>
        <location evidence="1">Secreted</location>
    </subcellularLocation>
</comment>
<dbReference type="Proteomes" id="UP000470246">
    <property type="component" value="Unassembled WGS sequence"/>
</dbReference>
<evidence type="ECO:0000313" key="6">
    <source>
        <dbReference type="Proteomes" id="UP000470246"/>
    </source>
</evidence>
<dbReference type="AlphaFoldDB" id="A0A7K3W374"/>
<dbReference type="EMBL" id="JAAGWF010000017">
    <property type="protein sequence ID" value="NEK59339.1"/>
    <property type="molecule type" value="Genomic_DNA"/>
</dbReference>
<evidence type="ECO:0000313" key="5">
    <source>
        <dbReference type="EMBL" id="NEK59339.1"/>
    </source>
</evidence>
<proteinExistence type="predicted"/>
<protein>
    <recommendedName>
        <fullName evidence="4">Rhamnogalacturonase A/B/Epimerase-like pectate lyase domain-containing protein</fullName>
    </recommendedName>
</protein>
<keyword evidence="6" id="KW-1185">Reference proteome</keyword>
<dbReference type="SUPFAM" id="SSF51126">
    <property type="entry name" value="Pectin lyase-like"/>
    <property type="match status" value="2"/>
</dbReference>
<comment type="caution">
    <text evidence="5">The sequence shown here is derived from an EMBL/GenBank/DDBJ whole genome shotgun (WGS) entry which is preliminary data.</text>
</comment>
<feature type="region of interest" description="Disordered" evidence="3">
    <location>
        <begin position="1"/>
        <end position="21"/>
    </location>
</feature>
<name>A0A7K3W374_9ACTN</name>
<evidence type="ECO:0000256" key="2">
    <source>
        <dbReference type="ARBA" id="ARBA00022525"/>
    </source>
</evidence>
<keyword evidence="2" id="KW-0964">Secreted</keyword>
<dbReference type="RefSeq" id="WP_163482705.1">
    <property type="nucleotide sequence ID" value="NZ_JAAGWF010000017.1"/>
</dbReference>
<dbReference type="Gene3D" id="2.160.20.10">
    <property type="entry name" value="Single-stranded right-handed beta-helix, Pectin lyase-like"/>
    <property type="match status" value="1"/>
</dbReference>
<evidence type="ECO:0000259" key="4">
    <source>
        <dbReference type="Pfam" id="PF12708"/>
    </source>
</evidence>
<dbReference type="InterPro" id="IPR006626">
    <property type="entry name" value="PbH1"/>
</dbReference>
<reference evidence="5 6" key="1">
    <citation type="submission" date="2020-02" db="EMBL/GenBank/DDBJ databases">
        <title>Geodermatophilus sabuli CPCC 205279 I12A-02694.</title>
        <authorList>
            <person name="Jiang Z."/>
        </authorList>
    </citation>
    <scope>NUCLEOTIDE SEQUENCE [LARGE SCALE GENOMIC DNA]</scope>
    <source>
        <strain evidence="5 6">I12A-02694</strain>
    </source>
</reference>
<dbReference type="InterPro" id="IPR011050">
    <property type="entry name" value="Pectin_lyase_fold/virulence"/>
</dbReference>
<organism evidence="5 6">
    <name type="scientific">Geodermatophilus sabuli</name>
    <dbReference type="NCBI Taxonomy" id="1564158"/>
    <lineage>
        <taxon>Bacteria</taxon>
        <taxon>Bacillati</taxon>
        <taxon>Actinomycetota</taxon>
        <taxon>Actinomycetes</taxon>
        <taxon>Geodermatophilales</taxon>
        <taxon>Geodermatophilaceae</taxon>
        <taxon>Geodermatophilus</taxon>
    </lineage>
</organism>
<dbReference type="PROSITE" id="PS51318">
    <property type="entry name" value="TAT"/>
    <property type="match status" value="1"/>
</dbReference>
<dbReference type="Pfam" id="PF12708">
    <property type="entry name" value="Pect-lyase_RHGA_epim"/>
    <property type="match status" value="1"/>
</dbReference>
<dbReference type="InterPro" id="IPR024535">
    <property type="entry name" value="RHGA/B-epi-like_pectate_lyase"/>
</dbReference>
<feature type="compositionally biased region" description="Low complexity" evidence="3">
    <location>
        <begin position="7"/>
        <end position="21"/>
    </location>
</feature>
<sequence length="518" mass="53158">MDDRPDAAPTPDDQPVEGGRAAAPRFRRRALLAGGVGLAAVPVIGLLSPAESPAAVVLNARDFGATGNGTTDDTAAVQRLIDATARQGAVGVLAAGTYRCTRSLLLPARAQLQLASGARLLKDWAATPGLANAFLRNTDFAVRSNGVRITGPGTIGARDHSRTGVVVALYGDDVELRNLTIDTYAGGQAVMYAGDRGRMDGVKIRNSAATTGTGGIRVLGGADFRATSCDVQSGDDCLQFVPIGDPDALLFDMDITGGSFVGCTGVSTVSRFMIAALEWTRGDGGMTASVTNCSFSTCRGSGTNRGIVVKNTHSTGTIARLTFTDCSVDMSRSANAETQEIRIQTDPASGGSIRDVTFTRTSITRPVNSVLRVGGPNISGITFDGCTFAAPSGTSTVVAVVEQADRVRMLGCSFAGTRDKRLLVAGPTAPVTALSVENCRFTDVGNGVWGVDLMGAAGARVAGSTFRQAAGATTARAVRVAAACSGVVIEGNDLTGLTTATKITNNAADTVIRNNRGG</sequence>
<evidence type="ECO:0000256" key="3">
    <source>
        <dbReference type="SAM" id="MobiDB-lite"/>
    </source>
</evidence>
<accession>A0A7K3W374</accession>
<dbReference type="GO" id="GO:0005576">
    <property type="term" value="C:extracellular region"/>
    <property type="evidence" value="ECO:0007669"/>
    <property type="project" value="UniProtKB-SubCell"/>
</dbReference>
<dbReference type="InterPro" id="IPR012334">
    <property type="entry name" value="Pectin_lyas_fold"/>
</dbReference>
<dbReference type="SMART" id="SM00710">
    <property type="entry name" value="PbH1"/>
    <property type="match status" value="5"/>
</dbReference>